<dbReference type="Proteomes" id="UP000192796">
    <property type="component" value="Unassembled WGS sequence"/>
</dbReference>
<reference evidence="2 3" key="1">
    <citation type="submission" date="2016-03" db="EMBL/GenBank/DDBJ databases">
        <title>Niastella vici sp. nov., isolated from farmland soil.</title>
        <authorList>
            <person name="Chen L."/>
            <person name="Wang D."/>
            <person name="Yang S."/>
            <person name="Wang G."/>
        </authorList>
    </citation>
    <scope>NUCLEOTIDE SEQUENCE [LARGE SCALE GENOMIC DNA]</scope>
    <source>
        <strain evidence="2 3">DJ57</strain>
    </source>
</reference>
<name>A0A1V9G5S4_9BACT</name>
<evidence type="ECO:0000256" key="1">
    <source>
        <dbReference type="SAM" id="SignalP"/>
    </source>
</evidence>
<comment type="caution">
    <text evidence="2">The sequence shown here is derived from an EMBL/GenBank/DDBJ whole genome shotgun (WGS) entry which is preliminary data.</text>
</comment>
<feature type="signal peptide" evidence="1">
    <location>
        <begin position="1"/>
        <end position="32"/>
    </location>
</feature>
<evidence type="ECO:0008006" key="4">
    <source>
        <dbReference type="Google" id="ProtNLM"/>
    </source>
</evidence>
<evidence type="ECO:0000313" key="3">
    <source>
        <dbReference type="Proteomes" id="UP000192796"/>
    </source>
</evidence>
<sequence>MCKNSILSKRKRALILPAIILLNLFQSFQLHAQTWQYLNGNAYYNGRVGINTSTPETDLHVNGNIAASYGGLSGFTMLWGDNAIVYREGNSNGLRFGTATNLSAAGWSEKMRITSAGLLGIGTTAPISKLDIVTGIGDGSVGEENCIRLRHTATAGNSQCLQLGVSNIAAGGNNNGYGYISSVYWGASEDNPLVLNPKGGTVGIGLTSGVRWNATVKDAVAIRASTAGANNSLMGKLIFAHGQAYGGNSAFIAGVYDKTAWTSGAGMVFHTISGSDISGVDGVERMRISSDGNVGIGTNNPTEKLSIQAAAGNNAVNMALRNGDGTPLLSLAADGSAYSSISSYYGLTFNSNNSPYYSFKLAGNETFRIDGSGNVGIGGVGVPLARLHISGGMQPMSGASVIFDKGPASKQFYFAFNGDNLQQAFIGQPANVSNRLDFGTGAANIVMTVLGDNVGIGTTNPQAKLAVNGTICATKVRVAQTGCWADYVFNTGYRLRPLSEVEQYINQNHHLPEVPSTEEVEKNGLDVGDNQATLLKKIEELTLYVIEQNKKLESQQQQIDALKKEVNNKK</sequence>
<feature type="chain" id="PRO_5012709351" description="Peptidase S74 domain-containing protein" evidence="1">
    <location>
        <begin position="33"/>
        <end position="570"/>
    </location>
</feature>
<keyword evidence="3" id="KW-1185">Reference proteome</keyword>
<dbReference type="AlphaFoldDB" id="A0A1V9G5S4"/>
<protein>
    <recommendedName>
        <fullName evidence="4">Peptidase S74 domain-containing protein</fullName>
    </recommendedName>
</protein>
<evidence type="ECO:0000313" key="2">
    <source>
        <dbReference type="EMBL" id="OQP65912.1"/>
    </source>
</evidence>
<dbReference type="STRING" id="1703345.A3860_15080"/>
<gene>
    <name evidence="2" type="ORF">A3860_15080</name>
</gene>
<dbReference type="EMBL" id="LVYD01000013">
    <property type="protein sequence ID" value="OQP65912.1"/>
    <property type="molecule type" value="Genomic_DNA"/>
</dbReference>
<proteinExistence type="predicted"/>
<keyword evidence="1" id="KW-0732">Signal</keyword>
<organism evidence="2 3">
    <name type="scientific">Niastella vici</name>
    <dbReference type="NCBI Taxonomy" id="1703345"/>
    <lineage>
        <taxon>Bacteria</taxon>
        <taxon>Pseudomonadati</taxon>
        <taxon>Bacteroidota</taxon>
        <taxon>Chitinophagia</taxon>
        <taxon>Chitinophagales</taxon>
        <taxon>Chitinophagaceae</taxon>
        <taxon>Niastella</taxon>
    </lineage>
</organism>
<accession>A0A1V9G5S4</accession>